<keyword evidence="2" id="KW-1185">Reference proteome</keyword>
<dbReference type="CDD" id="cd07820">
    <property type="entry name" value="SRPBCC_3"/>
    <property type="match status" value="1"/>
</dbReference>
<dbReference type="Proteomes" id="UP000033121">
    <property type="component" value="Unassembled WGS sequence"/>
</dbReference>
<dbReference type="Gene3D" id="3.30.530.20">
    <property type="match status" value="1"/>
</dbReference>
<dbReference type="EMBL" id="BBWV01000001">
    <property type="protein sequence ID" value="GAO41962.1"/>
    <property type="molecule type" value="Genomic_DNA"/>
</dbReference>
<name>A0A0E9MW61_9BACT</name>
<sequence>MDQAWSFFINPLNLARITPPGMRFEVLTDLTDDPIFPGQRIDYRLRPLFGWPVRWTTVISIVEAGSDPDGDSAYRHFVDEQERGPYRLWRHQHHFKAVAGGVEMTDIVDYQLPFGVVGDLAGGWLVRGQLKTIFTFRREAVERLLFPDAHPGAISASD</sequence>
<evidence type="ECO:0000313" key="2">
    <source>
        <dbReference type="Proteomes" id="UP000033121"/>
    </source>
</evidence>
<organism evidence="1 2">
    <name type="scientific">Flavihumibacter petaseus NBRC 106054</name>
    <dbReference type="NCBI Taxonomy" id="1220578"/>
    <lineage>
        <taxon>Bacteria</taxon>
        <taxon>Pseudomonadati</taxon>
        <taxon>Bacteroidota</taxon>
        <taxon>Chitinophagia</taxon>
        <taxon>Chitinophagales</taxon>
        <taxon>Chitinophagaceae</taxon>
        <taxon>Flavihumibacter</taxon>
    </lineage>
</organism>
<reference evidence="1 2" key="1">
    <citation type="submission" date="2015-04" db="EMBL/GenBank/DDBJ databases">
        <title>Whole genome shotgun sequence of Flavihumibacter petaseus NBRC 106054.</title>
        <authorList>
            <person name="Miyazawa S."/>
            <person name="Hosoyama A."/>
            <person name="Hashimoto M."/>
            <person name="Noguchi M."/>
            <person name="Tsuchikane K."/>
            <person name="Ohji S."/>
            <person name="Yamazoe A."/>
            <person name="Ichikawa N."/>
            <person name="Kimura A."/>
            <person name="Fujita N."/>
        </authorList>
    </citation>
    <scope>NUCLEOTIDE SEQUENCE [LARGE SCALE GENOMIC DNA]</scope>
    <source>
        <strain evidence="1 2">NBRC 106054</strain>
    </source>
</reference>
<accession>A0A0E9MW61</accession>
<gene>
    <name evidence="1" type="ORF">FPE01S_01_09750</name>
</gene>
<comment type="caution">
    <text evidence="1">The sequence shown here is derived from an EMBL/GenBank/DDBJ whole genome shotgun (WGS) entry which is preliminary data.</text>
</comment>
<protein>
    <recommendedName>
        <fullName evidence="3">Coenzyme Q-binding protein COQ10 START domain-containing protein</fullName>
    </recommendedName>
</protein>
<dbReference type="InterPro" id="IPR023393">
    <property type="entry name" value="START-like_dom_sf"/>
</dbReference>
<evidence type="ECO:0000313" key="1">
    <source>
        <dbReference type="EMBL" id="GAO41962.1"/>
    </source>
</evidence>
<proteinExistence type="predicted"/>
<dbReference type="STRING" id="1220578.FPE01S_01_09750"/>
<evidence type="ECO:0008006" key="3">
    <source>
        <dbReference type="Google" id="ProtNLM"/>
    </source>
</evidence>
<dbReference type="AlphaFoldDB" id="A0A0E9MW61"/>
<dbReference type="SUPFAM" id="SSF55961">
    <property type="entry name" value="Bet v1-like"/>
    <property type="match status" value="1"/>
</dbReference>